<evidence type="ECO:0000256" key="2">
    <source>
        <dbReference type="ARBA" id="ARBA00022723"/>
    </source>
</evidence>
<accession>A0ABN8M6W0</accession>
<gene>
    <name evidence="10" type="ORF">PEVE_00024533</name>
</gene>
<name>A0ABN8M6W0_9CNID</name>
<sequence>MAVTLLTFLCLASFHCAVSADLFSEYAHNAVLDTAEKMKLFWTVDWDAETVSFALEATTTGWVGFGFSGRSGQMVGSDVVIGWVKDNKGYLTDRYADEKAIPLVDEQQDYKLADFQESDGKTLLKFSRKFDTCDPRDRKLEDGATKVVFAYHSEDPVSSTEMKYHEFRGTKTILLLNSMDKRNVNETGWKKFTFSANNETIPGGEKTTYMCTLLKGPELTSKHHVTKTVPHIQKGNEGFVHHMLLFECEGNFTEEHFNKGVNCYDRANMPFLKCKSSSIVAGWAVGGMDFYFPPHVGFPIGTSDSPKNYLLEIHYDNPNFVKGQKDSSGLSFYYTDNLRKYDAGIAPVGVKVNSWHIIPPKQKNWLSVGYCMHQCTESLFNNTGLPGGGINVSAILLHTHLAGRASWTRHIRNGKELPEIARDNHYDFNFQDSQVLRKEVNIQPGDDLIHYCLYDSMDRDKLIQGGLETRDEMCLDFLFYYPRIKDFRYCSSTLYEPSLKLMEKYFPQVKVTNRYRNPIASMNVDWTDEMVNDLKKYESEAETFIPRCLSKNITSIKDIIGPRFRLSVPEIKEPLPPPKTCPVQLSDADKTTVPCILFTGVLSVVIHALI</sequence>
<dbReference type="InterPro" id="IPR045266">
    <property type="entry name" value="DOH_DOMON"/>
</dbReference>
<dbReference type="InterPro" id="IPR005018">
    <property type="entry name" value="DOMON_domain"/>
</dbReference>
<dbReference type="PRINTS" id="PR00767">
    <property type="entry name" value="DBMONOXGNASE"/>
</dbReference>
<dbReference type="PANTHER" id="PTHR10157">
    <property type="entry name" value="DOPAMINE BETA HYDROXYLASE RELATED"/>
    <property type="match status" value="1"/>
</dbReference>
<evidence type="ECO:0000256" key="4">
    <source>
        <dbReference type="ARBA" id="ARBA00023008"/>
    </source>
</evidence>
<dbReference type="SMART" id="SM00664">
    <property type="entry name" value="DoH"/>
    <property type="match status" value="1"/>
</dbReference>
<evidence type="ECO:0000256" key="1">
    <source>
        <dbReference type="ARBA" id="ARBA00010676"/>
    </source>
</evidence>
<evidence type="ECO:0000256" key="8">
    <source>
        <dbReference type="SAM" id="SignalP"/>
    </source>
</evidence>
<dbReference type="InterPro" id="IPR000323">
    <property type="entry name" value="Cu2_ascorb_mOase_N"/>
</dbReference>
<evidence type="ECO:0000313" key="11">
    <source>
        <dbReference type="Proteomes" id="UP001159427"/>
    </source>
</evidence>
<keyword evidence="7" id="KW-0325">Glycoprotein</keyword>
<dbReference type="Gene3D" id="2.60.120.230">
    <property type="match status" value="1"/>
</dbReference>
<dbReference type="SUPFAM" id="SSF49742">
    <property type="entry name" value="PHM/PNGase F"/>
    <property type="match status" value="2"/>
</dbReference>
<dbReference type="PANTHER" id="PTHR10157:SF23">
    <property type="entry name" value="MOXD1 HOMOLOG 1"/>
    <property type="match status" value="1"/>
</dbReference>
<dbReference type="PROSITE" id="PS00084">
    <property type="entry name" value="CU2_MONOOXYGENASE_1"/>
    <property type="match status" value="1"/>
</dbReference>
<dbReference type="Proteomes" id="UP001159427">
    <property type="component" value="Unassembled WGS sequence"/>
</dbReference>
<evidence type="ECO:0000256" key="7">
    <source>
        <dbReference type="ARBA" id="ARBA00023180"/>
    </source>
</evidence>
<feature type="chain" id="PRO_5045786657" description="DOMON domain-containing protein" evidence="8">
    <location>
        <begin position="21"/>
        <end position="610"/>
    </location>
</feature>
<dbReference type="InterPro" id="IPR014784">
    <property type="entry name" value="Cu2_ascorb_mOase-like_C"/>
</dbReference>
<keyword evidence="6" id="KW-1015">Disulfide bond</keyword>
<dbReference type="PROSITE" id="PS50836">
    <property type="entry name" value="DOMON"/>
    <property type="match status" value="1"/>
</dbReference>
<dbReference type="InterPro" id="IPR024548">
    <property type="entry name" value="Cu2_monoox_C"/>
</dbReference>
<dbReference type="InterPro" id="IPR000945">
    <property type="entry name" value="DBH-like"/>
</dbReference>
<feature type="signal peptide" evidence="8">
    <location>
        <begin position="1"/>
        <end position="20"/>
    </location>
</feature>
<reference evidence="10 11" key="1">
    <citation type="submission" date="2022-05" db="EMBL/GenBank/DDBJ databases">
        <authorList>
            <consortium name="Genoscope - CEA"/>
            <person name="William W."/>
        </authorList>
    </citation>
    <scope>NUCLEOTIDE SEQUENCE [LARGE SCALE GENOMIC DNA]</scope>
</reference>
<comment type="caution">
    <text evidence="10">The sequence shown here is derived from an EMBL/GenBank/DDBJ whole genome shotgun (WGS) entry which is preliminary data.</text>
</comment>
<evidence type="ECO:0000313" key="10">
    <source>
        <dbReference type="EMBL" id="CAH3024958.1"/>
    </source>
</evidence>
<dbReference type="EMBL" id="CALNXI010000329">
    <property type="protein sequence ID" value="CAH3024958.1"/>
    <property type="molecule type" value="Genomic_DNA"/>
</dbReference>
<keyword evidence="2" id="KW-0479">Metal-binding</keyword>
<dbReference type="SUPFAM" id="SSF49344">
    <property type="entry name" value="CBD9-like"/>
    <property type="match status" value="1"/>
</dbReference>
<dbReference type="InterPro" id="IPR008977">
    <property type="entry name" value="PHM/PNGase_F_dom_sf"/>
</dbReference>
<evidence type="ECO:0000256" key="5">
    <source>
        <dbReference type="ARBA" id="ARBA00023033"/>
    </source>
</evidence>
<dbReference type="Gene3D" id="2.60.40.1210">
    <property type="entry name" value="Cellobiose dehydrogenase, cytochrome domain"/>
    <property type="match status" value="1"/>
</dbReference>
<keyword evidence="5" id="KW-0503">Monooxygenase</keyword>
<feature type="domain" description="DOMON" evidence="9">
    <location>
        <begin position="36"/>
        <end position="152"/>
    </location>
</feature>
<evidence type="ECO:0000259" key="9">
    <source>
        <dbReference type="PROSITE" id="PS50836"/>
    </source>
</evidence>
<keyword evidence="8" id="KW-0732">Signal</keyword>
<proteinExistence type="inferred from homology"/>
<dbReference type="Pfam" id="PF03351">
    <property type="entry name" value="DOMON"/>
    <property type="match status" value="1"/>
</dbReference>
<comment type="similarity">
    <text evidence="1">Belongs to the copper type II ascorbate-dependent monooxygenase family.</text>
</comment>
<protein>
    <recommendedName>
        <fullName evidence="9">DOMON domain-containing protein</fullName>
    </recommendedName>
</protein>
<evidence type="ECO:0000256" key="6">
    <source>
        <dbReference type="ARBA" id="ARBA00023157"/>
    </source>
</evidence>
<dbReference type="Gene3D" id="2.60.120.310">
    <property type="entry name" value="Copper type II, ascorbate-dependent monooxygenase, N-terminal domain"/>
    <property type="match status" value="1"/>
</dbReference>
<dbReference type="InterPro" id="IPR020611">
    <property type="entry name" value="Cu2_ascorb_mOase_CS-1"/>
</dbReference>
<dbReference type="CDD" id="cd09631">
    <property type="entry name" value="DOMON_DOH"/>
    <property type="match status" value="1"/>
</dbReference>
<evidence type="ECO:0000256" key="3">
    <source>
        <dbReference type="ARBA" id="ARBA00023002"/>
    </source>
</evidence>
<keyword evidence="11" id="KW-1185">Reference proteome</keyword>
<dbReference type="InterPro" id="IPR028460">
    <property type="entry name" value="Tbh/DBH"/>
</dbReference>
<dbReference type="Pfam" id="PF03712">
    <property type="entry name" value="Cu2_monoox_C"/>
    <property type="match status" value="1"/>
</dbReference>
<dbReference type="Pfam" id="PF01082">
    <property type="entry name" value="Cu2_monooxygen"/>
    <property type="match status" value="1"/>
</dbReference>
<keyword evidence="3" id="KW-0560">Oxidoreductase</keyword>
<organism evidence="10 11">
    <name type="scientific">Porites evermanni</name>
    <dbReference type="NCBI Taxonomy" id="104178"/>
    <lineage>
        <taxon>Eukaryota</taxon>
        <taxon>Metazoa</taxon>
        <taxon>Cnidaria</taxon>
        <taxon>Anthozoa</taxon>
        <taxon>Hexacorallia</taxon>
        <taxon>Scleractinia</taxon>
        <taxon>Fungiina</taxon>
        <taxon>Poritidae</taxon>
        <taxon>Porites</taxon>
    </lineage>
</organism>
<dbReference type="InterPro" id="IPR036939">
    <property type="entry name" value="Cu2_ascorb_mOase_N_sf"/>
</dbReference>
<keyword evidence="4" id="KW-0186">Copper</keyword>